<accession>A0A4Y2H8Q8</accession>
<sequence>MMVGSGLEEEGREALHPSCIISTVQASGGSVMIWGCFCWDGFGSATLCINKIKFPEYVSILSDHFIPSMDQVLPVGGSIFRDDDTRTYQARIVDNWFQEHQGSFRCLIWIPQSPDFNPIENL</sequence>
<dbReference type="OrthoDB" id="6722168at2759"/>
<reference evidence="1 2" key="1">
    <citation type="journal article" date="2019" name="Sci. Rep.">
        <title>Orb-weaving spider Araneus ventricosus genome elucidates the spidroin gene catalogue.</title>
        <authorList>
            <person name="Kono N."/>
            <person name="Nakamura H."/>
            <person name="Ohtoshi R."/>
            <person name="Moran D.A.P."/>
            <person name="Shinohara A."/>
            <person name="Yoshida Y."/>
            <person name="Fujiwara M."/>
            <person name="Mori M."/>
            <person name="Tomita M."/>
            <person name="Arakawa K."/>
        </authorList>
    </citation>
    <scope>NUCLEOTIDE SEQUENCE [LARGE SCALE GENOMIC DNA]</scope>
</reference>
<organism evidence="1 2">
    <name type="scientific">Araneus ventricosus</name>
    <name type="common">Orbweaver spider</name>
    <name type="synonym">Epeira ventricosa</name>
    <dbReference type="NCBI Taxonomy" id="182803"/>
    <lineage>
        <taxon>Eukaryota</taxon>
        <taxon>Metazoa</taxon>
        <taxon>Ecdysozoa</taxon>
        <taxon>Arthropoda</taxon>
        <taxon>Chelicerata</taxon>
        <taxon>Arachnida</taxon>
        <taxon>Araneae</taxon>
        <taxon>Araneomorphae</taxon>
        <taxon>Entelegynae</taxon>
        <taxon>Araneoidea</taxon>
        <taxon>Araneidae</taxon>
        <taxon>Araneus</taxon>
    </lineage>
</organism>
<evidence type="ECO:0000313" key="1">
    <source>
        <dbReference type="EMBL" id="GBM61599.1"/>
    </source>
</evidence>
<proteinExistence type="predicted"/>
<dbReference type="Gene3D" id="3.30.420.10">
    <property type="entry name" value="Ribonuclease H-like superfamily/Ribonuclease H"/>
    <property type="match status" value="1"/>
</dbReference>
<dbReference type="Proteomes" id="UP000499080">
    <property type="component" value="Unassembled WGS sequence"/>
</dbReference>
<comment type="caution">
    <text evidence="1">The sequence shown here is derived from an EMBL/GenBank/DDBJ whole genome shotgun (WGS) entry which is preliminary data.</text>
</comment>
<dbReference type="InterPro" id="IPR036397">
    <property type="entry name" value="RNaseH_sf"/>
</dbReference>
<dbReference type="GO" id="GO:0003676">
    <property type="term" value="F:nucleic acid binding"/>
    <property type="evidence" value="ECO:0007669"/>
    <property type="project" value="InterPro"/>
</dbReference>
<gene>
    <name evidence="1" type="ORF">AVEN_226871_1</name>
</gene>
<name>A0A4Y2H8Q8_ARAVE</name>
<dbReference type="EMBL" id="BGPR01001774">
    <property type="protein sequence ID" value="GBM61599.1"/>
    <property type="molecule type" value="Genomic_DNA"/>
</dbReference>
<evidence type="ECO:0000313" key="2">
    <source>
        <dbReference type="Proteomes" id="UP000499080"/>
    </source>
</evidence>
<keyword evidence="2" id="KW-1185">Reference proteome</keyword>
<evidence type="ECO:0008006" key="3">
    <source>
        <dbReference type="Google" id="ProtNLM"/>
    </source>
</evidence>
<dbReference type="AlphaFoldDB" id="A0A4Y2H8Q8"/>
<protein>
    <recommendedName>
        <fullName evidence="3">Tc1-like transposase DDE domain-containing protein</fullName>
    </recommendedName>
</protein>